<name>A0A6A5VSS7_9PLEO</name>
<evidence type="ECO:0000313" key="2">
    <source>
        <dbReference type="EMBL" id="KAF1977936.1"/>
    </source>
</evidence>
<dbReference type="AlphaFoldDB" id="A0A6A5VSS7"/>
<dbReference type="Proteomes" id="UP000800036">
    <property type="component" value="Unassembled WGS sequence"/>
</dbReference>
<gene>
    <name evidence="2" type="ORF">BU23DRAFT_564783</name>
</gene>
<organism evidence="2 3">
    <name type="scientific">Bimuria novae-zelandiae CBS 107.79</name>
    <dbReference type="NCBI Taxonomy" id="1447943"/>
    <lineage>
        <taxon>Eukaryota</taxon>
        <taxon>Fungi</taxon>
        <taxon>Dikarya</taxon>
        <taxon>Ascomycota</taxon>
        <taxon>Pezizomycotina</taxon>
        <taxon>Dothideomycetes</taxon>
        <taxon>Pleosporomycetidae</taxon>
        <taxon>Pleosporales</taxon>
        <taxon>Massarineae</taxon>
        <taxon>Didymosphaeriaceae</taxon>
        <taxon>Bimuria</taxon>
    </lineage>
</organism>
<evidence type="ECO:0000313" key="3">
    <source>
        <dbReference type="Proteomes" id="UP000800036"/>
    </source>
</evidence>
<proteinExistence type="predicted"/>
<feature type="region of interest" description="Disordered" evidence="1">
    <location>
        <begin position="74"/>
        <end position="104"/>
    </location>
</feature>
<dbReference type="EMBL" id="ML976662">
    <property type="protein sequence ID" value="KAF1977936.1"/>
    <property type="molecule type" value="Genomic_DNA"/>
</dbReference>
<evidence type="ECO:0000256" key="1">
    <source>
        <dbReference type="SAM" id="MobiDB-lite"/>
    </source>
</evidence>
<reference evidence="2" key="1">
    <citation type="journal article" date="2020" name="Stud. Mycol.">
        <title>101 Dothideomycetes genomes: a test case for predicting lifestyles and emergence of pathogens.</title>
        <authorList>
            <person name="Haridas S."/>
            <person name="Albert R."/>
            <person name="Binder M."/>
            <person name="Bloem J."/>
            <person name="Labutti K."/>
            <person name="Salamov A."/>
            <person name="Andreopoulos B."/>
            <person name="Baker S."/>
            <person name="Barry K."/>
            <person name="Bills G."/>
            <person name="Bluhm B."/>
            <person name="Cannon C."/>
            <person name="Castanera R."/>
            <person name="Culley D."/>
            <person name="Daum C."/>
            <person name="Ezra D."/>
            <person name="Gonzalez J."/>
            <person name="Henrissat B."/>
            <person name="Kuo A."/>
            <person name="Liang C."/>
            <person name="Lipzen A."/>
            <person name="Lutzoni F."/>
            <person name="Magnuson J."/>
            <person name="Mondo S."/>
            <person name="Nolan M."/>
            <person name="Ohm R."/>
            <person name="Pangilinan J."/>
            <person name="Park H.-J."/>
            <person name="Ramirez L."/>
            <person name="Alfaro M."/>
            <person name="Sun H."/>
            <person name="Tritt A."/>
            <person name="Yoshinaga Y."/>
            <person name="Zwiers L.-H."/>
            <person name="Turgeon B."/>
            <person name="Goodwin S."/>
            <person name="Spatafora J."/>
            <person name="Crous P."/>
            <person name="Grigoriev I."/>
        </authorList>
    </citation>
    <scope>NUCLEOTIDE SEQUENCE</scope>
    <source>
        <strain evidence="2">CBS 107.79</strain>
    </source>
</reference>
<accession>A0A6A5VSS7</accession>
<keyword evidence="3" id="KW-1185">Reference proteome</keyword>
<protein>
    <submittedName>
        <fullName evidence="2">Uncharacterized protein</fullName>
    </submittedName>
</protein>
<sequence>MSLTNATIVQASSQTQYRHKGGRMLPLIDVGKANALVEKATTSPPVTPRRPSVASRSTLTLVEFRGGRGELHPQRVQSVRPTSLDRVGRTPTQARPRVHRRAASVPVPLSASVAPPRPLSDGPMGWTYTPLAARSGTLECFLPPTHYSQKKRGVKWLIERAEKVKGFFRRGREYLRSKRGSRVKSDSL</sequence>